<dbReference type="Gene3D" id="3.60.110.10">
    <property type="entry name" value="Carbon-nitrogen hydrolase"/>
    <property type="match status" value="1"/>
</dbReference>
<dbReference type="Proteomes" id="UP001477870">
    <property type="component" value="Unassembled WGS sequence"/>
</dbReference>
<comment type="similarity">
    <text evidence="1">Belongs to the carbon-nitrogen hydrolase superfamily. NIT1/NIT2 family.</text>
</comment>
<feature type="domain" description="CN hydrolase" evidence="2">
    <location>
        <begin position="1"/>
        <end position="186"/>
    </location>
</feature>
<organism evidence="3 4">
    <name type="scientific">Ahrensia kielensis</name>
    <dbReference type="NCBI Taxonomy" id="76980"/>
    <lineage>
        <taxon>Bacteria</taxon>
        <taxon>Pseudomonadati</taxon>
        <taxon>Pseudomonadota</taxon>
        <taxon>Alphaproteobacteria</taxon>
        <taxon>Hyphomicrobiales</taxon>
        <taxon>Ahrensiaceae</taxon>
        <taxon>Ahrensia</taxon>
    </lineage>
</organism>
<dbReference type="GO" id="GO:0016787">
    <property type="term" value="F:hydrolase activity"/>
    <property type="evidence" value="ECO:0007669"/>
    <property type="project" value="UniProtKB-KW"/>
</dbReference>
<evidence type="ECO:0000256" key="1">
    <source>
        <dbReference type="ARBA" id="ARBA00010613"/>
    </source>
</evidence>
<evidence type="ECO:0000259" key="2">
    <source>
        <dbReference type="PROSITE" id="PS50263"/>
    </source>
</evidence>
<comment type="caution">
    <text evidence="3">The sequence shown here is derived from an EMBL/GenBank/DDBJ whole genome shotgun (WGS) entry which is preliminary data.</text>
</comment>
<protein>
    <submittedName>
        <fullName evidence="3">Nitrilase-related carbon-nitrogen hydrolase</fullName>
    </submittedName>
</protein>
<keyword evidence="4" id="KW-1185">Reference proteome</keyword>
<dbReference type="RefSeq" id="WP_342846524.1">
    <property type="nucleotide sequence ID" value="NZ_JBBMQO010000001.1"/>
</dbReference>
<dbReference type="Pfam" id="PF00795">
    <property type="entry name" value="CN_hydrolase"/>
    <property type="match status" value="1"/>
</dbReference>
<gene>
    <name evidence="3" type="ORF">WNY59_02155</name>
</gene>
<dbReference type="PROSITE" id="PS50263">
    <property type="entry name" value="CN_HYDROLASE"/>
    <property type="match status" value="1"/>
</dbReference>
<dbReference type="InterPro" id="IPR001110">
    <property type="entry name" value="UPF0012_CS"/>
</dbReference>
<dbReference type="CDD" id="cd07581">
    <property type="entry name" value="nitrilase_3"/>
    <property type="match status" value="1"/>
</dbReference>
<reference evidence="3 4" key="1">
    <citation type="submission" date="2024-03" db="EMBL/GenBank/DDBJ databases">
        <title>Community enrichment and isolation of bacterial strains for fucoidan degradation.</title>
        <authorList>
            <person name="Sichert A."/>
        </authorList>
    </citation>
    <scope>NUCLEOTIDE SEQUENCE [LARGE SCALE GENOMIC DNA]</scope>
    <source>
        <strain evidence="3 4">AS62</strain>
    </source>
</reference>
<evidence type="ECO:0000313" key="3">
    <source>
        <dbReference type="EMBL" id="MEM5500385.1"/>
    </source>
</evidence>
<dbReference type="PANTHER" id="PTHR23088">
    <property type="entry name" value="NITRILASE-RELATED"/>
    <property type="match status" value="1"/>
</dbReference>
<evidence type="ECO:0000313" key="4">
    <source>
        <dbReference type="Proteomes" id="UP001477870"/>
    </source>
</evidence>
<dbReference type="InterPro" id="IPR036526">
    <property type="entry name" value="C-N_Hydrolase_sf"/>
</dbReference>
<dbReference type="PROSITE" id="PS01227">
    <property type="entry name" value="UPF0012"/>
    <property type="match status" value="1"/>
</dbReference>
<dbReference type="InterPro" id="IPR003010">
    <property type="entry name" value="C-N_Hydrolase"/>
</dbReference>
<dbReference type="SUPFAM" id="SSF56317">
    <property type="entry name" value="Carbon-nitrogen hydrolase"/>
    <property type="match status" value="1"/>
</dbReference>
<keyword evidence="3" id="KW-0378">Hydrolase</keyword>
<sequence>MRAAQKLDGPFMTDLLGASEGTDMVIVFCMHVPIDGEEKVHNVQVAVSNGKIVAAYTKLHLYDAFVTKESERVVPGNEIPPLFEVAGMKVGMLTCYDVRFPELARHHAIAGADVLVLPAAWIKGPGKEHHWKSTITVRALENTCYVVAVGECGPRNIGSSMVVDPLGIATVMAGSEPSLIFSDISAERIEKSRAALPVLKNRRFAQQKLA</sequence>
<dbReference type="PANTHER" id="PTHR23088:SF27">
    <property type="entry name" value="DEAMINATED GLUTATHIONE AMIDASE"/>
    <property type="match status" value="1"/>
</dbReference>
<dbReference type="EMBL" id="JBBMQO010000001">
    <property type="protein sequence ID" value="MEM5500385.1"/>
    <property type="molecule type" value="Genomic_DNA"/>
</dbReference>
<proteinExistence type="inferred from homology"/>
<name>A0ABU9T2N4_9HYPH</name>
<accession>A0ABU9T2N4</accession>